<keyword evidence="8" id="KW-0812">Transmembrane</keyword>
<evidence type="ECO:0000256" key="3">
    <source>
        <dbReference type="ARBA" id="ARBA00022737"/>
    </source>
</evidence>
<keyword evidence="11" id="KW-1185">Reference proteome</keyword>
<dbReference type="KEGG" id="btab:109039362"/>
<sequence>MSGAEKLKIRQQLGTHLRSTEKLSFMKRLFLKLCYLCLIFVYVCLCAVAAESSHESGAAHVDNLTLREQNFGQTGNEEQETEVADSSKRWAEVNVEKAENYLSLDGHDESLRGTVVERKQNQPIGVSVETKPKHEFSLKKTVPVGRIQDDSYSVDYDAINVGPDYNGPRLKDGIVSLKFMRDLVQHFRVKKRLHSKYAYQIIRKIRNFYRRQPSLLEIKVPKGENITICGDIHGQLYDLLNIFEMNGWPSETNRYLFNGDFINRGRYGVECALLLFGFKLLYPKRFFLNRGNHESKMMSHYFGFDDEVKFKYSQKMLDMFGKAFRWLPLAHRIDKKILVVHAGLFSEDGVTISDIKHIERNCEPIHSPLMFDMLWSDPKSTDGRSPNFMRGAGIEFGPDVTRSFCRRNQVEYIIRSHYPPKEGHRTDHNNRIVTVFSAPNDQAGNKGAILKLTAPKFEPQFVTFTQMPEWDMDHGEGVESDHPINDSQQIKDTARSMKGKPSPVSATSKYFP</sequence>
<feature type="region of interest" description="Disordered" evidence="7">
    <location>
        <begin position="472"/>
        <end position="512"/>
    </location>
</feature>
<dbReference type="GO" id="GO:0046872">
    <property type="term" value="F:metal ion binding"/>
    <property type="evidence" value="ECO:0007669"/>
    <property type="project" value="UniProtKB-KW"/>
</dbReference>
<keyword evidence="4 6" id="KW-0378">Hydrolase</keyword>
<dbReference type="InterPro" id="IPR029052">
    <property type="entry name" value="Metallo-depent_PP-like"/>
</dbReference>
<evidence type="ECO:0000256" key="2">
    <source>
        <dbReference type="ARBA" id="ARBA00022723"/>
    </source>
</evidence>
<dbReference type="PANTHER" id="PTHR45668:SF3">
    <property type="entry name" value="SERINE_THREONINE-PROTEIN PHOSPHATASE RDGC"/>
    <property type="match status" value="1"/>
</dbReference>
<feature type="domain" description="Serine/threonine specific protein phosphatases" evidence="9">
    <location>
        <begin position="289"/>
        <end position="294"/>
    </location>
</feature>
<comment type="cofactor">
    <cofactor evidence="1">
        <name>Mn(2+)</name>
        <dbReference type="ChEBI" id="CHEBI:29035"/>
    </cofactor>
</comment>
<dbReference type="InterPro" id="IPR013235">
    <property type="entry name" value="PPP_dom"/>
</dbReference>
<evidence type="ECO:0000256" key="7">
    <source>
        <dbReference type="SAM" id="MobiDB-lite"/>
    </source>
</evidence>
<dbReference type="InterPro" id="IPR051134">
    <property type="entry name" value="PPP_phosphatase"/>
</dbReference>
<comment type="similarity">
    <text evidence="6">Belongs to the PPP phosphatase family.</text>
</comment>
<dbReference type="EMBL" id="OU963862">
    <property type="protein sequence ID" value="CAH0380722.1"/>
    <property type="molecule type" value="Genomic_DNA"/>
</dbReference>
<evidence type="ECO:0000256" key="4">
    <source>
        <dbReference type="ARBA" id="ARBA00022801"/>
    </source>
</evidence>
<dbReference type="PANTHER" id="PTHR45668">
    <property type="entry name" value="SERINE/THREONINE-PROTEIN PHOSPHATASE 5-RELATED"/>
    <property type="match status" value="1"/>
</dbReference>
<name>A0A9N9ZZC6_BEMTA</name>
<feature type="transmembrane region" description="Helical" evidence="8">
    <location>
        <begin position="29"/>
        <end position="50"/>
    </location>
</feature>
<keyword evidence="5" id="KW-0464">Manganese</keyword>
<organism evidence="10 11">
    <name type="scientific">Bemisia tabaci</name>
    <name type="common">Sweetpotato whitefly</name>
    <name type="synonym">Aleurodes tabaci</name>
    <dbReference type="NCBI Taxonomy" id="7038"/>
    <lineage>
        <taxon>Eukaryota</taxon>
        <taxon>Metazoa</taxon>
        <taxon>Ecdysozoa</taxon>
        <taxon>Arthropoda</taxon>
        <taxon>Hexapoda</taxon>
        <taxon>Insecta</taxon>
        <taxon>Pterygota</taxon>
        <taxon>Neoptera</taxon>
        <taxon>Paraneoptera</taxon>
        <taxon>Hemiptera</taxon>
        <taxon>Sternorrhyncha</taxon>
        <taxon>Aleyrodoidea</taxon>
        <taxon>Aleyrodidae</taxon>
        <taxon>Aleyrodinae</taxon>
        <taxon>Bemisia</taxon>
    </lineage>
</organism>
<dbReference type="Proteomes" id="UP001152759">
    <property type="component" value="Chromosome 1"/>
</dbReference>
<keyword evidence="8" id="KW-0472">Membrane</keyword>
<comment type="catalytic activity">
    <reaction evidence="6">
        <text>O-phospho-L-threonyl-[protein] + H2O = L-threonyl-[protein] + phosphate</text>
        <dbReference type="Rhea" id="RHEA:47004"/>
        <dbReference type="Rhea" id="RHEA-COMP:11060"/>
        <dbReference type="Rhea" id="RHEA-COMP:11605"/>
        <dbReference type="ChEBI" id="CHEBI:15377"/>
        <dbReference type="ChEBI" id="CHEBI:30013"/>
        <dbReference type="ChEBI" id="CHEBI:43474"/>
        <dbReference type="ChEBI" id="CHEBI:61977"/>
        <dbReference type="EC" id="3.1.3.16"/>
    </reaction>
</comment>
<accession>A0A9N9ZZC6</accession>
<gene>
    <name evidence="10" type="ORF">BEMITA_LOCUS441</name>
</gene>
<keyword evidence="3" id="KW-0677">Repeat</keyword>
<dbReference type="InterPro" id="IPR006186">
    <property type="entry name" value="Ser/Thr-sp_prot-phosphatase"/>
</dbReference>
<dbReference type="InterPro" id="IPR004843">
    <property type="entry name" value="Calcineurin-like_PHP"/>
</dbReference>
<dbReference type="GO" id="GO:0004722">
    <property type="term" value="F:protein serine/threonine phosphatase activity"/>
    <property type="evidence" value="ECO:0007669"/>
    <property type="project" value="UniProtKB-EC"/>
</dbReference>
<dbReference type="PRINTS" id="PR00114">
    <property type="entry name" value="STPHPHTASE"/>
</dbReference>
<dbReference type="EC" id="3.1.3.16" evidence="6"/>
<dbReference type="Gene3D" id="3.60.21.10">
    <property type="match status" value="1"/>
</dbReference>
<dbReference type="AlphaFoldDB" id="A0A9N9ZZC6"/>
<evidence type="ECO:0000313" key="11">
    <source>
        <dbReference type="Proteomes" id="UP001152759"/>
    </source>
</evidence>
<keyword evidence="2" id="KW-0479">Metal-binding</keyword>
<evidence type="ECO:0000256" key="8">
    <source>
        <dbReference type="SAM" id="Phobius"/>
    </source>
</evidence>
<dbReference type="Pfam" id="PF00149">
    <property type="entry name" value="Metallophos"/>
    <property type="match status" value="1"/>
</dbReference>
<evidence type="ECO:0000313" key="10">
    <source>
        <dbReference type="EMBL" id="CAH0380722.1"/>
    </source>
</evidence>
<dbReference type="Pfam" id="PF08321">
    <property type="entry name" value="PPP5"/>
    <property type="match status" value="1"/>
</dbReference>
<dbReference type="SMART" id="SM00156">
    <property type="entry name" value="PP2Ac"/>
    <property type="match status" value="1"/>
</dbReference>
<reference evidence="10" key="1">
    <citation type="submission" date="2021-12" db="EMBL/GenBank/DDBJ databases">
        <authorList>
            <person name="King R."/>
        </authorList>
    </citation>
    <scope>NUCLEOTIDE SEQUENCE</scope>
</reference>
<evidence type="ECO:0000259" key="9">
    <source>
        <dbReference type="PROSITE" id="PS00125"/>
    </source>
</evidence>
<evidence type="ECO:0000256" key="5">
    <source>
        <dbReference type="ARBA" id="ARBA00023211"/>
    </source>
</evidence>
<keyword evidence="8" id="KW-1133">Transmembrane helix</keyword>
<dbReference type="SUPFAM" id="SSF56300">
    <property type="entry name" value="Metallo-dependent phosphatases"/>
    <property type="match status" value="1"/>
</dbReference>
<feature type="compositionally biased region" description="Basic and acidic residues" evidence="7">
    <location>
        <begin position="472"/>
        <end position="484"/>
    </location>
</feature>
<proteinExistence type="inferred from homology"/>
<evidence type="ECO:0000256" key="6">
    <source>
        <dbReference type="RuleBase" id="RU004273"/>
    </source>
</evidence>
<evidence type="ECO:0000256" key="1">
    <source>
        <dbReference type="ARBA" id="ARBA00001936"/>
    </source>
</evidence>
<dbReference type="PROSITE" id="PS00125">
    <property type="entry name" value="SER_THR_PHOSPHATASE"/>
    <property type="match status" value="1"/>
</dbReference>
<protein>
    <recommendedName>
        <fullName evidence="6">Serine/threonine-protein phosphatase</fullName>
        <ecNumber evidence="6">3.1.3.16</ecNumber>
    </recommendedName>
</protein>